<accession>A0A3B1DQB8</accession>
<dbReference type="InterPro" id="IPR006913">
    <property type="entry name" value="CENP-V/GFA"/>
</dbReference>
<dbReference type="GO" id="GO:0016846">
    <property type="term" value="F:carbon-sulfur lyase activity"/>
    <property type="evidence" value="ECO:0007669"/>
    <property type="project" value="InterPro"/>
</dbReference>
<dbReference type="PANTHER" id="PTHR28620:SF1">
    <property type="entry name" value="CENP-V_GFA DOMAIN-CONTAINING PROTEIN"/>
    <property type="match status" value="1"/>
</dbReference>
<protein>
    <recommendedName>
        <fullName evidence="4">CENP-V/GFA domain-containing protein</fullName>
    </recommendedName>
</protein>
<dbReference type="Gene3D" id="2.170.150.70">
    <property type="match status" value="1"/>
</dbReference>
<evidence type="ECO:0000256" key="2">
    <source>
        <dbReference type="ARBA" id="ARBA00022723"/>
    </source>
</evidence>
<dbReference type="PANTHER" id="PTHR28620">
    <property type="entry name" value="CENTROMERE PROTEIN V"/>
    <property type="match status" value="1"/>
</dbReference>
<name>A0A3B1DQB8_9ZZZZ</name>
<dbReference type="Pfam" id="PF04828">
    <property type="entry name" value="GFA"/>
    <property type="match status" value="1"/>
</dbReference>
<organism evidence="5">
    <name type="scientific">hydrothermal vent metagenome</name>
    <dbReference type="NCBI Taxonomy" id="652676"/>
    <lineage>
        <taxon>unclassified sequences</taxon>
        <taxon>metagenomes</taxon>
        <taxon>ecological metagenomes</taxon>
    </lineage>
</organism>
<evidence type="ECO:0000259" key="4">
    <source>
        <dbReference type="PROSITE" id="PS51891"/>
    </source>
</evidence>
<keyword evidence="3" id="KW-0862">Zinc</keyword>
<evidence type="ECO:0000256" key="3">
    <source>
        <dbReference type="ARBA" id="ARBA00022833"/>
    </source>
</evidence>
<evidence type="ECO:0000256" key="1">
    <source>
        <dbReference type="ARBA" id="ARBA00005495"/>
    </source>
</evidence>
<reference evidence="5" key="1">
    <citation type="submission" date="2018-06" db="EMBL/GenBank/DDBJ databases">
        <authorList>
            <person name="Zhirakovskaya E."/>
        </authorList>
    </citation>
    <scope>NUCLEOTIDE SEQUENCE</scope>
</reference>
<dbReference type="InterPro" id="IPR052355">
    <property type="entry name" value="CENP-V-like"/>
</dbReference>
<gene>
    <name evidence="5" type="ORF">MNBD_UNCLBAC01-2042</name>
</gene>
<comment type="similarity">
    <text evidence="1">Belongs to the Gfa family.</text>
</comment>
<dbReference type="SUPFAM" id="SSF51316">
    <property type="entry name" value="Mss4-like"/>
    <property type="match status" value="1"/>
</dbReference>
<keyword evidence="2" id="KW-0479">Metal-binding</keyword>
<proteinExistence type="inferred from homology"/>
<dbReference type="InterPro" id="IPR011057">
    <property type="entry name" value="Mss4-like_sf"/>
</dbReference>
<feature type="domain" description="CENP-V/GFA" evidence="4">
    <location>
        <begin position="4"/>
        <end position="117"/>
    </location>
</feature>
<sequence>MKTYHGSCHCGRVKFRVKTTIDKIVSCNCSICSKKGALHHRVSPEQFRLIEGKEFLSLYQFGTKKAKHYFCEACGIHPFSKPRVAPNMYSINVRCLDDFDLETELCEEVQFDGRNWEEAVAILNEQ</sequence>
<dbReference type="PROSITE" id="PS51891">
    <property type="entry name" value="CENP_V_GFA"/>
    <property type="match status" value="1"/>
</dbReference>
<dbReference type="AlphaFoldDB" id="A0A3B1DQB8"/>
<dbReference type="EMBL" id="UOGJ01000153">
    <property type="protein sequence ID" value="VAX38268.1"/>
    <property type="molecule type" value="Genomic_DNA"/>
</dbReference>
<evidence type="ECO:0000313" key="5">
    <source>
        <dbReference type="EMBL" id="VAX38268.1"/>
    </source>
</evidence>
<dbReference type="GO" id="GO:0046872">
    <property type="term" value="F:metal ion binding"/>
    <property type="evidence" value="ECO:0007669"/>
    <property type="project" value="UniProtKB-KW"/>
</dbReference>